<dbReference type="InterPro" id="IPR050903">
    <property type="entry name" value="Bact_Chemotaxis_MeTrfase"/>
</dbReference>
<dbReference type="InterPro" id="IPR000780">
    <property type="entry name" value="CheR_MeTrfase"/>
</dbReference>
<dbReference type="EC" id="2.1.1.80" evidence="2"/>
<comment type="catalytic activity">
    <reaction evidence="1">
        <text>L-glutamyl-[protein] + S-adenosyl-L-methionine = [protein]-L-glutamate 5-O-methyl ester + S-adenosyl-L-homocysteine</text>
        <dbReference type="Rhea" id="RHEA:24452"/>
        <dbReference type="Rhea" id="RHEA-COMP:10208"/>
        <dbReference type="Rhea" id="RHEA-COMP:10311"/>
        <dbReference type="ChEBI" id="CHEBI:29973"/>
        <dbReference type="ChEBI" id="CHEBI:57856"/>
        <dbReference type="ChEBI" id="CHEBI:59789"/>
        <dbReference type="ChEBI" id="CHEBI:82795"/>
        <dbReference type="EC" id="2.1.1.80"/>
    </reaction>
</comment>
<dbReference type="EMBL" id="CZAB01000001">
    <property type="protein sequence ID" value="CUN96052.1"/>
    <property type="molecule type" value="Genomic_DNA"/>
</dbReference>
<dbReference type="GO" id="GO:0008983">
    <property type="term" value="F:protein-glutamate O-methyltransferase activity"/>
    <property type="evidence" value="ECO:0007669"/>
    <property type="project" value="UniProtKB-EC"/>
</dbReference>
<dbReference type="RefSeq" id="WP_057571076.1">
    <property type="nucleotide sequence ID" value="NZ_CAJUGB010000003.1"/>
</dbReference>
<dbReference type="PROSITE" id="PS50123">
    <property type="entry name" value="CHER"/>
    <property type="match status" value="1"/>
</dbReference>
<sequence>MISLSEADFHRMYVYIQKHYGIDLSKKKQLIVSRLSNTLAKMGYTDFTRYVDDLVSSRRPEMVTDMLNKLTTNYTYFMREEEHFNYLYQTVLPDLAKKHAHDKVLSIWSAGCSSGEEPYTISMYLKDFFGSQASAWDTRILATDISQSILDTAQHPSYHEESLARVPSSWKHKYFVKNGSGSYTIAPVIRENVIFRPFNLMDSIQFKRPFDIIFCRNVMIYFDMPTKDALVRRFFQATVPGGYLFIGHSESLSKENCPYNYIVPAIYRRCL</sequence>
<dbReference type="PRINTS" id="PR00996">
    <property type="entry name" value="CHERMTFRASE"/>
</dbReference>
<dbReference type="InterPro" id="IPR026024">
    <property type="entry name" value="Chemotaxis_MeTrfase_CheR"/>
</dbReference>
<keyword evidence="4 6" id="KW-0808">Transferase</keyword>
<dbReference type="Gene3D" id="1.10.155.10">
    <property type="entry name" value="Chemotaxis receptor methyltransferase CheR, N-terminal domain"/>
    <property type="match status" value="1"/>
</dbReference>
<protein>
    <recommendedName>
        <fullName evidence="2">protein-glutamate O-methyltransferase</fullName>
        <ecNumber evidence="2">2.1.1.80</ecNumber>
    </recommendedName>
</protein>
<proteinExistence type="predicted"/>
<dbReference type="PANTHER" id="PTHR24422">
    <property type="entry name" value="CHEMOTAXIS PROTEIN METHYLTRANSFERASE"/>
    <property type="match status" value="1"/>
</dbReference>
<dbReference type="InterPro" id="IPR036804">
    <property type="entry name" value="CheR_N_sf"/>
</dbReference>
<dbReference type="SUPFAM" id="SSF47757">
    <property type="entry name" value="Chemotaxis receptor methyltransferase CheR, N-terminal domain"/>
    <property type="match status" value="1"/>
</dbReference>
<evidence type="ECO:0000256" key="3">
    <source>
        <dbReference type="ARBA" id="ARBA00022603"/>
    </source>
</evidence>
<reference evidence="6 7" key="1">
    <citation type="submission" date="2015-09" db="EMBL/GenBank/DDBJ databases">
        <authorList>
            <consortium name="Pathogen Informatics"/>
        </authorList>
    </citation>
    <scope>NUCLEOTIDE SEQUENCE [LARGE SCALE GENOMIC DNA]</scope>
    <source>
        <strain evidence="6 7">2789STDY5834865</strain>
    </source>
</reference>
<dbReference type="CDD" id="cd02440">
    <property type="entry name" value="AdoMet_MTases"/>
    <property type="match status" value="1"/>
</dbReference>
<keyword evidence="3 6" id="KW-0489">Methyltransferase</keyword>
<evidence type="ECO:0000313" key="6">
    <source>
        <dbReference type="EMBL" id="CUN96052.1"/>
    </source>
</evidence>
<organism evidence="6 7">
    <name type="scientific">Enterocloster clostridioformis</name>
    <dbReference type="NCBI Taxonomy" id="1531"/>
    <lineage>
        <taxon>Bacteria</taxon>
        <taxon>Bacillati</taxon>
        <taxon>Bacillota</taxon>
        <taxon>Clostridia</taxon>
        <taxon>Lachnospirales</taxon>
        <taxon>Lachnospiraceae</taxon>
        <taxon>Enterocloster</taxon>
    </lineage>
</organism>
<dbReference type="SMART" id="SM00138">
    <property type="entry name" value="MeTrc"/>
    <property type="match status" value="1"/>
</dbReference>
<evidence type="ECO:0000313" key="7">
    <source>
        <dbReference type="Proteomes" id="UP000095512"/>
    </source>
</evidence>
<dbReference type="PIRSF" id="PIRSF000410">
    <property type="entry name" value="CheR"/>
    <property type="match status" value="1"/>
</dbReference>
<name>A0A174B572_9FIRM</name>
<gene>
    <name evidence="6" type="primary">cheR</name>
    <name evidence="6" type="ORF">ERS852480_00218</name>
</gene>
<evidence type="ECO:0000256" key="4">
    <source>
        <dbReference type="ARBA" id="ARBA00022679"/>
    </source>
</evidence>
<dbReference type="InterPro" id="IPR029063">
    <property type="entry name" value="SAM-dependent_MTases_sf"/>
</dbReference>
<dbReference type="Pfam" id="PF03705">
    <property type="entry name" value="CheR_N"/>
    <property type="match status" value="1"/>
</dbReference>
<dbReference type="GO" id="GO:0032259">
    <property type="term" value="P:methylation"/>
    <property type="evidence" value="ECO:0007669"/>
    <property type="project" value="UniProtKB-KW"/>
</dbReference>
<dbReference type="Pfam" id="PF01739">
    <property type="entry name" value="CheR"/>
    <property type="match status" value="1"/>
</dbReference>
<dbReference type="InterPro" id="IPR022642">
    <property type="entry name" value="CheR_C"/>
</dbReference>
<dbReference type="SUPFAM" id="SSF53335">
    <property type="entry name" value="S-adenosyl-L-methionine-dependent methyltransferases"/>
    <property type="match status" value="1"/>
</dbReference>
<dbReference type="PANTHER" id="PTHR24422:SF19">
    <property type="entry name" value="CHEMOTAXIS PROTEIN METHYLTRANSFERASE"/>
    <property type="match status" value="1"/>
</dbReference>
<dbReference type="InterPro" id="IPR022641">
    <property type="entry name" value="CheR_N"/>
</dbReference>
<evidence type="ECO:0000256" key="1">
    <source>
        <dbReference type="ARBA" id="ARBA00001541"/>
    </source>
</evidence>
<dbReference type="STRING" id="1280695.GCA_000424325_00956"/>
<dbReference type="Proteomes" id="UP000095512">
    <property type="component" value="Unassembled WGS sequence"/>
</dbReference>
<dbReference type="AlphaFoldDB" id="A0A174B572"/>
<evidence type="ECO:0000256" key="5">
    <source>
        <dbReference type="ARBA" id="ARBA00022691"/>
    </source>
</evidence>
<keyword evidence="5" id="KW-0949">S-adenosyl-L-methionine</keyword>
<accession>A0A174B572</accession>
<evidence type="ECO:0000256" key="2">
    <source>
        <dbReference type="ARBA" id="ARBA00012534"/>
    </source>
</evidence>
<dbReference type="Gene3D" id="3.40.50.150">
    <property type="entry name" value="Vaccinia Virus protein VP39"/>
    <property type="match status" value="1"/>
</dbReference>